<protein>
    <recommendedName>
        <fullName evidence="1">YgjP-like metallopeptidase domain-containing protein</fullName>
    </recommendedName>
</protein>
<keyword evidence="3" id="KW-1185">Reference proteome</keyword>
<dbReference type="AlphaFoldDB" id="A0A2N3HTV4"/>
<feature type="domain" description="YgjP-like metallopeptidase" evidence="1">
    <location>
        <begin position="24"/>
        <end position="234"/>
    </location>
</feature>
<dbReference type="EMBL" id="MVDE01000045">
    <property type="protein sequence ID" value="PKQ61490.1"/>
    <property type="molecule type" value="Genomic_DNA"/>
</dbReference>
<evidence type="ECO:0000313" key="3">
    <source>
        <dbReference type="Proteomes" id="UP000233618"/>
    </source>
</evidence>
<dbReference type="PANTHER" id="PTHR30399">
    <property type="entry name" value="UNCHARACTERIZED PROTEIN YGJP"/>
    <property type="match status" value="1"/>
</dbReference>
<proteinExistence type="predicted"/>
<evidence type="ECO:0000259" key="1">
    <source>
        <dbReference type="Pfam" id="PF01863"/>
    </source>
</evidence>
<sequence>MPEEKIILLEDIGDVLFKKSRRFKRLSVRMAPKKGIWVNVPYGISYQDAINFARQNKAWIINNKAKTKLKENKQTFFTPEIQFKTRFHQLKLSPGEVSYYSAKLSNGILEVKYPANTEIQNSDLQIFIQNSIIETLRREANHHLPIRIKELAKLGGFSYKSLKIKNTKSRWGSCSHDNNINLNLHLMRLPNELCDMVILHELCHTKVKNHSKEFYQLLEIHCPELNRKRKEIRKYSTTIY</sequence>
<dbReference type="Gene3D" id="3.30.2010.10">
    <property type="entry name" value="Metalloproteases ('zincins'), catalytic domain"/>
    <property type="match status" value="1"/>
</dbReference>
<name>A0A2N3HTV4_9BACT</name>
<dbReference type="CDD" id="cd07344">
    <property type="entry name" value="M48_yhfN_like"/>
    <property type="match status" value="1"/>
</dbReference>
<gene>
    <name evidence="2" type="ORF">BZG01_19410</name>
</gene>
<dbReference type="InterPro" id="IPR053136">
    <property type="entry name" value="UTP_pyrophosphatase-like"/>
</dbReference>
<organism evidence="2 3">
    <name type="scientific">Labilibaculum manganireducens</name>
    <dbReference type="NCBI Taxonomy" id="1940525"/>
    <lineage>
        <taxon>Bacteria</taxon>
        <taxon>Pseudomonadati</taxon>
        <taxon>Bacteroidota</taxon>
        <taxon>Bacteroidia</taxon>
        <taxon>Marinilabiliales</taxon>
        <taxon>Marinifilaceae</taxon>
        <taxon>Labilibaculum</taxon>
    </lineage>
</organism>
<comment type="caution">
    <text evidence="2">The sequence shown here is derived from an EMBL/GenBank/DDBJ whole genome shotgun (WGS) entry which is preliminary data.</text>
</comment>
<dbReference type="RefSeq" id="WP_101311506.1">
    <property type="nucleotide sequence ID" value="NZ_MVDE01000045.1"/>
</dbReference>
<dbReference type="PANTHER" id="PTHR30399:SF1">
    <property type="entry name" value="UTP PYROPHOSPHATASE"/>
    <property type="match status" value="1"/>
</dbReference>
<dbReference type="Proteomes" id="UP000233618">
    <property type="component" value="Unassembled WGS sequence"/>
</dbReference>
<dbReference type="Pfam" id="PF01863">
    <property type="entry name" value="YgjP-like"/>
    <property type="match status" value="1"/>
</dbReference>
<dbReference type="InterPro" id="IPR002725">
    <property type="entry name" value="YgjP-like_metallopeptidase"/>
</dbReference>
<evidence type="ECO:0000313" key="2">
    <source>
        <dbReference type="EMBL" id="PKQ61490.1"/>
    </source>
</evidence>
<accession>A0A2N3HTV4</accession>
<reference evidence="2 3" key="1">
    <citation type="journal article" date="2017" name="Front. Microbiol.">
        <title>Labilibaculum manganireducens gen. nov., sp. nov. and Labilibaculum filiforme sp. nov., Novel Bacteroidetes Isolated from Subsurface Sediments of the Baltic Sea.</title>
        <authorList>
            <person name="Vandieken V."/>
            <person name="Marshall I.P."/>
            <person name="Niemann H."/>
            <person name="Engelen B."/>
            <person name="Cypionka H."/>
        </authorList>
    </citation>
    <scope>NUCLEOTIDE SEQUENCE [LARGE SCALE GENOMIC DNA]</scope>
    <source>
        <strain evidence="2 3">59.10-2M</strain>
    </source>
</reference>